<dbReference type="InterPro" id="IPR022121">
    <property type="entry name" value="Peptidase_M73_camelysin"/>
</dbReference>
<reference evidence="1 2" key="1">
    <citation type="submission" date="2022-04" db="EMBL/GenBank/DDBJ databases">
        <title>Gracilibacillus sp. isolated from saltern.</title>
        <authorList>
            <person name="Won M."/>
            <person name="Lee C.-M."/>
            <person name="Woen H.-Y."/>
            <person name="Kwon S.-W."/>
        </authorList>
    </citation>
    <scope>NUCLEOTIDE SEQUENCE [LARGE SCALE GENOMIC DNA]</scope>
    <source>
        <strain evidence="1 2">SSPM10-3</strain>
    </source>
</reference>
<dbReference type="NCBIfam" id="TIGR04088">
    <property type="entry name" value="cognate_SipW"/>
    <property type="match status" value="1"/>
</dbReference>
<evidence type="ECO:0000313" key="1">
    <source>
        <dbReference type="EMBL" id="UOQ86942.1"/>
    </source>
</evidence>
<evidence type="ECO:0000313" key="2">
    <source>
        <dbReference type="Proteomes" id="UP000831537"/>
    </source>
</evidence>
<proteinExistence type="predicted"/>
<accession>A0ABY4GTD1</accession>
<dbReference type="Pfam" id="PF12389">
    <property type="entry name" value="Peptidase_M73"/>
    <property type="match status" value="1"/>
</dbReference>
<gene>
    <name evidence="1" type="ORF">MUN87_08685</name>
</gene>
<dbReference type="InterPro" id="IPR023833">
    <property type="entry name" value="Signal_pept_SipW-depend-type"/>
</dbReference>
<protein>
    <submittedName>
        <fullName evidence="1">CalY family protein</fullName>
    </submittedName>
</protein>
<dbReference type="EMBL" id="CP095071">
    <property type="protein sequence ID" value="UOQ86942.1"/>
    <property type="molecule type" value="Genomic_DNA"/>
</dbReference>
<keyword evidence="2" id="KW-1185">Reference proteome</keyword>
<name>A0ABY4GTD1_9BACI</name>
<organism evidence="1 2">
    <name type="scientific">Gracilibacillus salinarum</name>
    <dbReference type="NCBI Taxonomy" id="2932255"/>
    <lineage>
        <taxon>Bacteria</taxon>
        <taxon>Bacillati</taxon>
        <taxon>Bacillota</taxon>
        <taxon>Bacilli</taxon>
        <taxon>Bacillales</taxon>
        <taxon>Bacillaceae</taxon>
        <taxon>Gracilibacillus</taxon>
    </lineage>
</organism>
<dbReference type="RefSeq" id="WP_244747340.1">
    <property type="nucleotide sequence ID" value="NZ_CP095071.1"/>
</dbReference>
<sequence length="207" mass="22938">MTIKKKLGMGVVTAALGLALVGGGTYAYFNDTEVSANTFAAGTLDLTLDPQVIFDVDNLKPGDYMLRSFELQNTGSLDIASVLLDTSYSVTDVDNNNGGEDLGDHYVVKFLKNEGHPEGWLDNDEYTVIYEKSLSELSTMTPDDLAVELEDFLWWDYEQDGIPAGGTDYLSVKIEFKDNGQDQNIFQGDSLELNWTFTAEQEEGEER</sequence>
<dbReference type="Proteomes" id="UP000831537">
    <property type="component" value="Chromosome"/>
</dbReference>